<dbReference type="Pfam" id="PF00376">
    <property type="entry name" value="MerR"/>
    <property type="match status" value="1"/>
</dbReference>
<dbReference type="Proteomes" id="UP000092024">
    <property type="component" value="Unassembled WGS sequence"/>
</dbReference>
<dbReference type="InterPro" id="IPR009061">
    <property type="entry name" value="DNA-bd_dom_put_sf"/>
</dbReference>
<evidence type="ECO:0000313" key="2">
    <source>
        <dbReference type="EMBL" id="OBR64229.1"/>
    </source>
</evidence>
<gene>
    <name evidence="2" type="ORF">A7K91_11905</name>
</gene>
<evidence type="ECO:0000259" key="1">
    <source>
        <dbReference type="PROSITE" id="PS50937"/>
    </source>
</evidence>
<name>A0A1A5YF62_9BACL</name>
<dbReference type="AlphaFoldDB" id="A0A1A5YF62"/>
<proteinExistence type="predicted"/>
<sequence>MNNEEKLSVGQLSQKTGLSIRTLHYYEEQGFAEASPFTPEEEEWLNAAIEHVMSKRIAEETR</sequence>
<dbReference type="InterPro" id="IPR000551">
    <property type="entry name" value="MerR-type_HTH_dom"/>
</dbReference>
<keyword evidence="3" id="KW-1185">Reference proteome</keyword>
<protein>
    <recommendedName>
        <fullName evidence="1">HTH merR-type domain-containing protein</fullName>
    </recommendedName>
</protein>
<reference evidence="2 3" key="1">
    <citation type="submission" date="2016-05" db="EMBL/GenBank/DDBJ databases">
        <title>Paenibacillus oryzae. sp. nov., isolated from the rice root.</title>
        <authorList>
            <person name="Zhang J."/>
            <person name="Zhang X."/>
        </authorList>
    </citation>
    <scope>NUCLEOTIDE SEQUENCE [LARGE SCALE GENOMIC DNA]</scope>
    <source>
        <strain evidence="2 3">1DrF-4</strain>
    </source>
</reference>
<organism evidence="2 3">
    <name type="scientific">Paenibacillus oryzae</name>
    <dbReference type="NCBI Taxonomy" id="1844972"/>
    <lineage>
        <taxon>Bacteria</taxon>
        <taxon>Bacillati</taxon>
        <taxon>Bacillota</taxon>
        <taxon>Bacilli</taxon>
        <taxon>Bacillales</taxon>
        <taxon>Paenibacillaceae</taxon>
        <taxon>Paenibacillus</taxon>
    </lineage>
</organism>
<dbReference type="SUPFAM" id="SSF46955">
    <property type="entry name" value="Putative DNA-binding domain"/>
    <property type="match status" value="1"/>
</dbReference>
<dbReference type="GO" id="GO:0003677">
    <property type="term" value="F:DNA binding"/>
    <property type="evidence" value="ECO:0007669"/>
    <property type="project" value="InterPro"/>
</dbReference>
<comment type="caution">
    <text evidence="2">The sequence shown here is derived from an EMBL/GenBank/DDBJ whole genome shotgun (WGS) entry which is preliminary data.</text>
</comment>
<dbReference type="PROSITE" id="PS50937">
    <property type="entry name" value="HTH_MERR_2"/>
    <property type="match status" value="1"/>
</dbReference>
<dbReference type="Gene3D" id="1.10.1660.10">
    <property type="match status" value="1"/>
</dbReference>
<dbReference type="EMBL" id="LYPA01000065">
    <property type="protein sequence ID" value="OBR64229.1"/>
    <property type="molecule type" value="Genomic_DNA"/>
</dbReference>
<dbReference type="GO" id="GO:0006355">
    <property type="term" value="P:regulation of DNA-templated transcription"/>
    <property type="evidence" value="ECO:0007669"/>
    <property type="project" value="InterPro"/>
</dbReference>
<dbReference type="RefSeq" id="WP_068684688.1">
    <property type="nucleotide sequence ID" value="NZ_LYPA01000065.1"/>
</dbReference>
<evidence type="ECO:0000313" key="3">
    <source>
        <dbReference type="Proteomes" id="UP000092024"/>
    </source>
</evidence>
<accession>A0A1A5YF62</accession>
<feature type="domain" description="HTH merR-type" evidence="1">
    <location>
        <begin position="6"/>
        <end position="30"/>
    </location>
</feature>